<dbReference type="EMBL" id="BPLQ01010386">
    <property type="protein sequence ID" value="GIY50396.1"/>
    <property type="molecule type" value="Genomic_DNA"/>
</dbReference>
<dbReference type="PANTHER" id="PTHR21646:SF24">
    <property type="entry name" value="UBIQUITIN CARBOXYL-TERMINAL HYDROLASE"/>
    <property type="match status" value="1"/>
</dbReference>
<dbReference type="PROSITE" id="PS00973">
    <property type="entry name" value="USP_2"/>
    <property type="match status" value="1"/>
</dbReference>
<dbReference type="EC" id="3.4.19.12" evidence="3"/>
<proteinExistence type="inferred from homology"/>
<dbReference type="SUPFAM" id="SSF54001">
    <property type="entry name" value="Cysteine proteinases"/>
    <property type="match status" value="1"/>
</dbReference>
<evidence type="ECO:0000256" key="2">
    <source>
        <dbReference type="ARBA" id="ARBA00009085"/>
    </source>
</evidence>
<reference evidence="10 11" key="1">
    <citation type="submission" date="2021-06" db="EMBL/GenBank/DDBJ databases">
        <title>Caerostris darwini draft genome.</title>
        <authorList>
            <person name="Kono N."/>
            <person name="Arakawa K."/>
        </authorList>
    </citation>
    <scope>NUCLEOTIDE SEQUENCE [LARGE SCALE GENOMIC DNA]</scope>
</reference>
<accession>A0AAV4TXY1</accession>
<keyword evidence="4" id="KW-0645">Protease</keyword>
<dbReference type="InterPro" id="IPR018200">
    <property type="entry name" value="USP_CS"/>
</dbReference>
<evidence type="ECO:0000256" key="5">
    <source>
        <dbReference type="ARBA" id="ARBA00022786"/>
    </source>
</evidence>
<organism evidence="10 11">
    <name type="scientific">Caerostris darwini</name>
    <dbReference type="NCBI Taxonomy" id="1538125"/>
    <lineage>
        <taxon>Eukaryota</taxon>
        <taxon>Metazoa</taxon>
        <taxon>Ecdysozoa</taxon>
        <taxon>Arthropoda</taxon>
        <taxon>Chelicerata</taxon>
        <taxon>Arachnida</taxon>
        <taxon>Araneae</taxon>
        <taxon>Araneomorphae</taxon>
        <taxon>Entelegynae</taxon>
        <taxon>Araneoidea</taxon>
        <taxon>Araneidae</taxon>
        <taxon>Caerostris</taxon>
    </lineage>
</organism>
<comment type="catalytic activity">
    <reaction evidence="1">
        <text>Thiol-dependent hydrolysis of ester, thioester, amide, peptide and isopeptide bonds formed by the C-terminal Gly of ubiquitin (a 76-residue protein attached to proteins as an intracellular targeting signal).</text>
        <dbReference type="EC" id="3.4.19.12"/>
    </reaction>
</comment>
<dbReference type="Pfam" id="PF00443">
    <property type="entry name" value="UCH"/>
    <property type="match status" value="1"/>
</dbReference>
<feature type="region of interest" description="Disordered" evidence="8">
    <location>
        <begin position="219"/>
        <end position="260"/>
    </location>
</feature>
<dbReference type="InterPro" id="IPR029346">
    <property type="entry name" value="USP_C"/>
</dbReference>
<feature type="region of interest" description="Disordered" evidence="8">
    <location>
        <begin position="512"/>
        <end position="538"/>
    </location>
</feature>
<evidence type="ECO:0000256" key="3">
    <source>
        <dbReference type="ARBA" id="ARBA00012759"/>
    </source>
</evidence>
<dbReference type="Proteomes" id="UP001054837">
    <property type="component" value="Unassembled WGS sequence"/>
</dbReference>
<evidence type="ECO:0000313" key="11">
    <source>
        <dbReference type="Proteomes" id="UP001054837"/>
    </source>
</evidence>
<evidence type="ECO:0000256" key="8">
    <source>
        <dbReference type="SAM" id="MobiDB-lite"/>
    </source>
</evidence>
<dbReference type="Pfam" id="PF14533">
    <property type="entry name" value="USP7_C2"/>
    <property type="match status" value="1"/>
</dbReference>
<dbReference type="InterPro" id="IPR028889">
    <property type="entry name" value="USP"/>
</dbReference>
<dbReference type="InterPro" id="IPR050185">
    <property type="entry name" value="Ub_carboxyl-term_hydrolase"/>
</dbReference>
<sequence>MIFLLVAKEAWENYLKRNNSVIVDIFHGLLKSTLVCPECTKVSITFDPFCYLSLPLPIKKERQIEIMLIFCDPASKQFKMKVTVPKLGTVQGLLKLYIKKSIHIPASNLIVTDVYNHRLHKIFGKDELLSNIMDRDEIYVYEIPSNLEEDGPAIMLPVYLKYKKTKAANATGTSSTLFGHPIFIPVTGKTCSFSQLYSILLQQMSRYLKCPQTDEEWEALVSSETEKQNGDIDMENGEDYDSDKSDCEKDADGEYDADSENGQEKNKLLFNILSVNASGNLDVDQISNDGRIFKLEHKPNSLIGKMYLAVEFDERVKEKCFNEKELQSYIVHDSMNMRLSQKKQVIQLSECLELFTTIEKLGVDDPWYCPSCKKHQQATKKFDLWSLPQVLIIHLKRFSYNRYWRDKLDTLVEFPVCGLNMEKYVLNPSHGPATYDLIAVANHYGGMGGGHYTAYGKNTGTGLWYYFDDSSVTQSSEENVVSKAAYVLVYMRRDSILSHHASRQAISAALGAPGNTHASSPDDFAGSSSDEDCSMDVN</sequence>
<evidence type="ECO:0000313" key="10">
    <source>
        <dbReference type="EMBL" id="GIY50396.1"/>
    </source>
</evidence>
<dbReference type="GO" id="GO:0006508">
    <property type="term" value="P:proteolysis"/>
    <property type="evidence" value="ECO:0007669"/>
    <property type="project" value="UniProtKB-KW"/>
</dbReference>
<dbReference type="CDD" id="cd02674">
    <property type="entry name" value="Peptidase_C19R"/>
    <property type="match status" value="1"/>
</dbReference>
<dbReference type="InterPro" id="IPR001394">
    <property type="entry name" value="Peptidase_C19_UCH"/>
</dbReference>
<dbReference type="AlphaFoldDB" id="A0AAV4TXY1"/>
<feature type="domain" description="USP" evidence="9">
    <location>
        <begin position="1"/>
        <end position="493"/>
    </location>
</feature>
<evidence type="ECO:0000256" key="4">
    <source>
        <dbReference type="ARBA" id="ARBA00022670"/>
    </source>
</evidence>
<dbReference type="PANTHER" id="PTHR21646">
    <property type="entry name" value="UBIQUITIN CARBOXYL-TERMINAL HYDROLASE"/>
    <property type="match status" value="1"/>
</dbReference>
<comment type="caution">
    <text evidence="10">The sequence shown here is derived from an EMBL/GenBank/DDBJ whole genome shotgun (WGS) entry which is preliminary data.</text>
</comment>
<dbReference type="InterPro" id="IPR038765">
    <property type="entry name" value="Papain-like_cys_pep_sf"/>
</dbReference>
<protein>
    <recommendedName>
        <fullName evidence="3">ubiquitinyl hydrolase 1</fullName>
        <ecNumber evidence="3">3.4.19.12</ecNumber>
    </recommendedName>
</protein>
<dbReference type="GO" id="GO:0016579">
    <property type="term" value="P:protein deubiquitination"/>
    <property type="evidence" value="ECO:0007669"/>
    <property type="project" value="InterPro"/>
</dbReference>
<comment type="similarity">
    <text evidence="2">Belongs to the peptidase C19 family.</text>
</comment>
<keyword evidence="6 10" id="KW-0378">Hydrolase</keyword>
<evidence type="ECO:0000259" key="9">
    <source>
        <dbReference type="PROSITE" id="PS50235"/>
    </source>
</evidence>
<dbReference type="Gene3D" id="3.90.70.10">
    <property type="entry name" value="Cysteine proteinases"/>
    <property type="match status" value="2"/>
</dbReference>
<feature type="compositionally biased region" description="Basic and acidic residues" evidence="8">
    <location>
        <begin position="242"/>
        <end position="252"/>
    </location>
</feature>
<evidence type="ECO:0000256" key="7">
    <source>
        <dbReference type="ARBA" id="ARBA00022807"/>
    </source>
</evidence>
<feature type="compositionally biased region" description="Acidic residues" evidence="8">
    <location>
        <begin position="232"/>
        <end position="241"/>
    </location>
</feature>
<evidence type="ECO:0000256" key="1">
    <source>
        <dbReference type="ARBA" id="ARBA00000707"/>
    </source>
</evidence>
<dbReference type="GO" id="GO:0004843">
    <property type="term" value="F:cysteine-type deubiquitinase activity"/>
    <property type="evidence" value="ECO:0007669"/>
    <property type="project" value="UniProtKB-EC"/>
</dbReference>
<keyword evidence="5" id="KW-0833">Ubl conjugation pathway</keyword>
<evidence type="ECO:0000256" key="6">
    <source>
        <dbReference type="ARBA" id="ARBA00022801"/>
    </source>
</evidence>
<dbReference type="PROSITE" id="PS50235">
    <property type="entry name" value="USP_3"/>
    <property type="match status" value="1"/>
</dbReference>
<feature type="compositionally biased region" description="Acidic residues" evidence="8">
    <location>
        <begin position="529"/>
        <end position="538"/>
    </location>
</feature>
<keyword evidence="7" id="KW-0788">Thiol protease</keyword>
<keyword evidence="11" id="KW-1185">Reference proteome</keyword>
<gene>
    <name evidence="10" type="primary">Usp4</name>
    <name evidence="10" type="ORF">CDAR_385791</name>
</gene>
<name>A0AAV4TXY1_9ARAC</name>